<reference evidence="5" key="2">
    <citation type="submission" date="2025-08" db="UniProtKB">
        <authorList>
            <consortium name="Ensembl"/>
        </authorList>
    </citation>
    <scope>IDENTIFICATION</scope>
</reference>
<dbReference type="PROSITE" id="PS00580">
    <property type="entry name" value="RIBOSOMAL_L32E"/>
    <property type="match status" value="1"/>
</dbReference>
<evidence type="ECO:0000256" key="3">
    <source>
        <dbReference type="ARBA" id="ARBA00023274"/>
    </source>
</evidence>
<reference evidence="5" key="1">
    <citation type="submission" date="2019-03" db="EMBL/GenBank/DDBJ databases">
        <title>Genome sequencing and reference-guided assembly of Black Bengal Goat (Capra hircus).</title>
        <authorList>
            <person name="Siddiki A.Z."/>
            <person name="Baten A."/>
            <person name="Billah M."/>
            <person name="Alam M.A.U."/>
            <person name="Shawrob K.S.M."/>
            <person name="Saha S."/>
            <person name="Chowdhury M."/>
            <person name="Rahman A.H."/>
            <person name="Stear M."/>
            <person name="Miah G."/>
            <person name="Das G.B."/>
            <person name="Hossain M.M."/>
            <person name="Kumkum M."/>
            <person name="Islam M.S."/>
            <person name="Mollah A.M."/>
            <person name="Ahsan A."/>
            <person name="Tusar F."/>
            <person name="Khan M.K.I."/>
        </authorList>
    </citation>
    <scope>NUCLEOTIDE SEQUENCE [LARGE SCALE GENOMIC DNA]</scope>
</reference>
<comment type="similarity">
    <text evidence="1">Belongs to the eukaryotic ribosomal protein eL32 family.</text>
</comment>
<name>A0A8C2RUZ8_CAPHI</name>
<dbReference type="SMART" id="SM01393">
    <property type="entry name" value="Ribosomal_L32e"/>
    <property type="match status" value="1"/>
</dbReference>
<sequence length="202" mass="23056">MAALRPLVKPKIVKKRTKKFIRHQSDRYVKIKRNWRKPRGIDNRVRRRFKGQILMPNIGYGSNKKTKHMLPSGFRGAADVQQVSWVSPLGSGVRSQPVRLVWAGDFRPSRMHLEESCVLGRSEDACRGLQNVTFARGRGAGYPESAEAWDLKRGNGFAWHCSVLWQWFSEHYLRGGRGGDEMEPQTQGILSAVAPGIFRRLE</sequence>
<evidence type="ECO:0000256" key="1">
    <source>
        <dbReference type="ARBA" id="ARBA00008431"/>
    </source>
</evidence>
<dbReference type="CDD" id="cd00513">
    <property type="entry name" value="Ribosomal_L32_L32e"/>
    <property type="match status" value="1"/>
</dbReference>
<keyword evidence="2" id="KW-0689">Ribosomal protein</keyword>
<keyword evidence="3" id="KW-0687">Ribonucleoprotein</keyword>
<dbReference type="PANTHER" id="PTHR23413:SF1">
    <property type="entry name" value="RIBOSOMAL PROTEIN L32"/>
    <property type="match status" value="1"/>
</dbReference>
<protein>
    <recommendedName>
        <fullName evidence="4">60S ribosomal protein L32</fullName>
    </recommendedName>
</protein>
<evidence type="ECO:0000256" key="2">
    <source>
        <dbReference type="ARBA" id="ARBA00022980"/>
    </source>
</evidence>
<evidence type="ECO:0000256" key="4">
    <source>
        <dbReference type="ARBA" id="ARBA00035335"/>
    </source>
</evidence>
<dbReference type="GO" id="GO:0003735">
    <property type="term" value="F:structural constituent of ribosome"/>
    <property type="evidence" value="ECO:0007669"/>
    <property type="project" value="InterPro"/>
</dbReference>
<organism evidence="5">
    <name type="scientific">Capra hircus</name>
    <name type="common">Goat</name>
    <dbReference type="NCBI Taxonomy" id="9925"/>
    <lineage>
        <taxon>Eukaryota</taxon>
        <taxon>Metazoa</taxon>
        <taxon>Chordata</taxon>
        <taxon>Craniata</taxon>
        <taxon>Vertebrata</taxon>
        <taxon>Euteleostomi</taxon>
        <taxon>Mammalia</taxon>
        <taxon>Eutheria</taxon>
        <taxon>Laurasiatheria</taxon>
        <taxon>Artiodactyla</taxon>
        <taxon>Ruminantia</taxon>
        <taxon>Pecora</taxon>
        <taxon>Bovidae</taxon>
        <taxon>Caprinae</taxon>
        <taxon>Capra</taxon>
    </lineage>
</organism>
<dbReference type="InterPro" id="IPR036351">
    <property type="entry name" value="Ribosomal_eL32_sf"/>
</dbReference>
<dbReference type="GO" id="GO:0022625">
    <property type="term" value="C:cytosolic large ribosomal subunit"/>
    <property type="evidence" value="ECO:0007669"/>
    <property type="project" value="TreeGrafter"/>
</dbReference>
<dbReference type="InterPro" id="IPR001515">
    <property type="entry name" value="Ribosomal_eL32"/>
</dbReference>
<dbReference type="Ensembl" id="ENSCHIT00010048331.1">
    <property type="protein sequence ID" value="ENSCHIP00010034353.1"/>
    <property type="gene ID" value="ENSCHIG00010025501.1"/>
</dbReference>
<evidence type="ECO:0000313" key="5">
    <source>
        <dbReference type="Ensembl" id="ENSCHIP00010034353.1"/>
    </source>
</evidence>
<dbReference type="PANTHER" id="PTHR23413">
    <property type="entry name" value="60S RIBOSOMAL PROTEIN L32 AND DNA-DIRECTED RNA POLYMERASE II, SUBUNIT N"/>
    <property type="match status" value="1"/>
</dbReference>
<dbReference type="GO" id="GO:0006412">
    <property type="term" value="P:translation"/>
    <property type="evidence" value="ECO:0007669"/>
    <property type="project" value="InterPro"/>
</dbReference>
<dbReference type="Pfam" id="PF01655">
    <property type="entry name" value="Ribosomal_L32e"/>
    <property type="match status" value="1"/>
</dbReference>
<accession>A0A8C2RUZ8</accession>
<dbReference type="SUPFAM" id="SSF52042">
    <property type="entry name" value="Ribosomal protein L32e"/>
    <property type="match status" value="1"/>
</dbReference>
<dbReference type="InterPro" id="IPR018263">
    <property type="entry name" value="Ribosomal_eL32_CS"/>
</dbReference>
<dbReference type="AlphaFoldDB" id="A0A8C2RUZ8"/>
<proteinExistence type="inferred from homology"/>